<dbReference type="EMBL" id="LNIX01000005">
    <property type="protein sequence ID" value="OXA53810.1"/>
    <property type="molecule type" value="Genomic_DNA"/>
</dbReference>
<keyword evidence="1" id="KW-1133">Transmembrane helix</keyword>
<comment type="caution">
    <text evidence="2">The sequence shown here is derived from an EMBL/GenBank/DDBJ whole genome shotgun (WGS) entry which is preliminary data.</text>
</comment>
<feature type="transmembrane region" description="Helical" evidence="1">
    <location>
        <begin position="190"/>
        <end position="212"/>
    </location>
</feature>
<organism evidence="2 3">
    <name type="scientific">Folsomia candida</name>
    <name type="common">Springtail</name>
    <dbReference type="NCBI Taxonomy" id="158441"/>
    <lineage>
        <taxon>Eukaryota</taxon>
        <taxon>Metazoa</taxon>
        <taxon>Ecdysozoa</taxon>
        <taxon>Arthropoda</taxon>
        <taxon>Hexapoda</taxon>
        <taxon>Collembola</taxon>
        <taxon>Entomobryomorpha</taxon>
        <taxon>Isotomoidea</taxon>
        <taxon>Isotomidae</taxon>
        <taxon>Proisotominae</taxon>
        <taxon>Folsomia</taxon>
    </lineage>
</organism>
<name>A0A226E8X4_FOLCA</name>
<evidence type="ECO:0000313" key="3">
    <source>
        <dbReference type="Proteomes" id="UP000198287"/>
    </source>
</evidence>
<evidence type="ECO:0000313" key="2">
    <source>
        <dbReference type="EMBL" id="OXA53810.1"/>
    </source>
</evidence>
<dbReference type="AlphaFoldDB" id="A0A226E8X4"/>
<sequence length="394" mass="45459">MLPNWSLRYRNLAFQVNSLRAWETWFCIGMRTAEKFCLFPVEWEDCTRSVKYGTNRVKNAIWYCALAYLMMDTGYQMVNIFTLNYHTTPVDDIIKLLLHGLTRLAACGLIYGFLENYESSMRLFNQICRIHRKLKGVYHGDRHFVIQDGILICLALGSLTIHFQPLGPPIQYLQERQSIRYWGSRLLPPSFYNSLFGIILFAFAELYISYIADFGAGYAATLLVVYTQTTRYWLAVLLNNSTNSLTRPWLNTKNLCLYRTLHVLNCVQNETCSEILWPVAQQVLATIHTLTNVLAIKCFHKLQMPVPILLLMSTCAFASFEKTAVKGAADVYEVSDKFRQGICRQASRRGRTIGRSIRCLRIQVGAAYYFKMSTFNTFMRTVVELTINVMLTLF</sequence>
<reference evidence="2 3" key="1">
    <citation type="submission" date="2015-12" db="EMBL/GenBank/DDBJ databases">
        <title>The genome of Folsomia candida.</title>
        <authorList>
            <person name="Faddeeva A."/>
            <person name="Derks M.F."/>
            <person name="Anvar Y."/>
            <person name="Smit S."/>
            <person name="Van Straalen N."/>
            <person name="Roelofs D."/>
        </authorList>
    </citation>
    <scope>NUCLEOTIDE SEQUENCE [LARGE SCALE GENOMIC DNA]</scope>
    <source>
        <strain evidence="2 3">VU population</strain>
        <tissue evidence="2">Whole body</tissue>
    </source>
</reference>
<proteinExistence type="predicted"/>
<gene>
    <name evidence="2" type="ORF">Fcan01_10692</name>
</gene>
<feature type="transmembrane region" description="Helical" evidence="1">
    <location>
        <begin position="93"/>
        <end position="114"/>
    </location>
</feature>
<dbReference type="Proteomes" id="UP000198287">
    <property type="component" value="Unassembled WGS sequence"/>
</dbReference>
<keyword evidence="1" id="KW-0472">Membrane</keyword>
<accession>A0A226E8X4</accession>
<evidence type="ECO:0008006" key="4">
    <source>
        <dbReference type="Google" id="ProtNLM"/>
    </source>
</evidence>
<keyword evidence="3" id="KW-1185">Reference proteome</keyword>
<protein>
    <recommendedName>
        <fullName evidence="4">Odorant receptor</fullName>
    </recommendedName>
</protein>
<feature type="transmembrane region" description="Helical" evidence="1">
    <location>
        <begin position="60"/>
        <end position="81"/>
    </location>
</feature>
<evidence type="ECO:0000256" key="1">
    <source>
        <dbReference type="SAM" id="Phobius"/>
    </source>
</evidence>
<keyword evidence="1" id="KW-0812">Transmembrane</keyword>
<dbReference type="OrthoDB" id="10686348at2759"/>